<gene>
    <name evidence="1" type="ORF">QAD02_022217</name>
</gene>
<protein>
    <submittedName>
        <fullName evidence="1">Uncharacterized protein</fullName>
    </submittedName>
</protein>
<sequence length="309" mass="34886">MTSGCLMPWFFITSTLSLGFTENLVEFRGLPSFLERSSRSVGSIATAIDDYPFMASIRFAGKHICGGSILTKSIILTAGHCVDPEDKRDLWYVKVGDADMNFRGSWHKVERMLRHDKYQRFELSEDGDHQLINDVGLIQLSDPIEIDNMTTKTIELFKENNDINNYTSGILTGWGNIPEVVLLYKQDTKENSIQYGKTRKLEPPSKLRAVELNIGTEDMCALINPKAILENQFCTHTLGKLPCSGDSGSPLVVNGSLAGIFSWGDLRCNEGLNTGYFTDVAKYRKWIDDWVHELGYMNIQNYQSSEERN</sequence>
<dbReference type="Proteomes" id="UP001239111">
    <property type="component" value="Chromosome 1"/>
</dbReference>
<comment type="caution">
    <text evidence="1">The sequence shown here is derived from an EMBL/GenBank/DDBJ whole genome shotgun (WGS) entry which is preliminary data.</text>
</comment>
<accession>A0ACC2PSF9</accession>
<name>A0ACC2PSF9_9HYME</name>
<dbReference type="EMBL" id="CM056741">
    <property type="protein sequence ID" value="KAJ8686423.1"/>
    <property type="molecule type" value="Genomic_DNA"/>
</dbReference>
<reference evidence="1" key="1">
    <citation type="submission" date="2023-04" db="EMBL/GenBank/DDBJ databases">
        <title>A chromosome-level genome assembly of the parasitoid wasp Eretmocerus hayati.</title>
        <authorList>
            <person name="Zhong Y."/>
            <person name="Liu S."/>
            <person name="Liu Y."/>
        </authorList>
    </citation>
    <scope>NUCLEOTIDE SEQUENCE</scope>
    <source>
        <strain evidence="1">ZJU_SS_LIU_2023</strain>
    </source>
</reference>
<proteinExistence type="predicted"/>
<organism evidence="1 2">
    <name type="scientific">Eretmocerus hayati</name>
    <dbReference type="NCBI Taxonomy" id="131215"/>
    <lineage>
        <taxon>Eukaryota</taxon>
        <taxon>Metazoa</taxon>
        <taxon>Ecdysozoa</taxon>
        <taxon>Arthropoda</taxon>
        <taxon>Hexapoda</taxon>
        <taxon>Insecta</taxon>
        <taxon>Pterygota</taxon>
        <taxon>Neoptera</taxon>
        <taxon>Endopterygota</taxon>
        <taxon>Hymenoptera</taxon>
        <taxon>Apocrita</taxon>
        <taxon>Proctotrupomorpha</taxon>
        <taxon>Chalcidoidea</taxon>
        <taxon>Aphelinidae</taxon>
        <taxon>Aphelininae</taxon>
        <taxon>Eretmocerus</taxon>
    </lineage>
</organism>
<keyword evidence="2" id="KW-1185">Reference proteome</keyword>
<evidence type="ECO:0000313" key="2">
    <source>
        <dbReference type="Proteomes" id="UP001239111"/>
    </source>
</evidence>
<evidence type="ECO:0000313" key="1">
    <source>
        <dbReference type="EMBL" id="KAJ8686423.1"/>
    </source>
</evidence>